<evidence type="ECO:0000259" key="1">
    <source>
        <dbReference type="SMART" id="SM01235"/>
    </source>
</evidence>
<name>A0A1T5EGI3_9FLAO</name>
<dbReference type="AlphaFoldDB" id="A0A1T5EGI3"/>
<dbReference type="Proteomes" id="UP000191112">
    <property type="component" value="Unassembled WGS sequence"/>
</dbReference>
<feature type="domain" description="Haem-binding" evidence="1">
    <location>
        <begin position="12"/>
        <end position="147"/>
    </location>
</feature>
<evidence type="ECO:0000313" key="3">
    <source>
        <dbReference type="Proteomes" id="UP000191112"/>
    </source>
</evidence>
<sequence>MKKILRILIVVIVIFGLIQLIPIDRVNEPIKKEENFVDSYKVSPRVKNLIIAACYDCHSNEVKYPDYAYVAPISWMVKDHVSEGRERLNFSKWGTYNNFQKEGMMEKSSATVENYTMPLPAYISKHPEANLSKADRELMANFFREVLKDLKEK</sequence>
<accession>A0A1T5EGI3</accession>
<dbReference type="Pfam" id="PF14376">
    <property type="entry name" value="Haem_bd"/>
    <property type="match status" value="1"/>
</dbReference>
<evidence type="ECO:0000313" key="2">
    <source>
        <dbReference type="EMBL" id="SKB83187.1"/>
    </source>
</evidence>
<dbReference type="STRING" id="619805.SAMN05660477_01410"/>
<dbReference type="SMART" id="SM01235">
    <property type="entry name" value="Haem_bd"/>
    <property type="match status" value="1"/>
</dbReference>
<dbReference type="RefSeq" id="WP_185116712.1">
    <property type="nucleotide sequence ID" value="NZ_FUYZ01000003.1"/>
</dbReference>
<organism evidence="2 3">
    <name type="scientific">Soonwooa buanensis</name>
    <dbReference type="NCBI Taxonomy" id="619805"/>
    <lineage>
        <taxon>Bacteria</taxon>
        <taxon>Pseudomonadati</taxon>
        <taxon>Bacteroidota</taxon>
        <taxon>Flavobacteriia</taxon>
        <taxon>Flavobacteriales</taxon>
        <taxon>Weeksellaceae</taxon>
        <taxon>Chryseobacterium group</taxon>
        <taxon>Soonwooa</taxon>
    </lineage>
</organism>
<gene>
    <name evidence="2" type="ORF">SAMN05660477_01410</name>
</gene>
<keyword evidence="3" id="KW-1185">Reference proteome</keyword>
<reference evidence="2 3" key="1">
    <citation type="submission" date="2017-02" db="EMBL/GenBank/DDBJ databases">
        <authorList>
            <person name="Peterson S.W."/>
        </authorList>
    </citation>
    <scope>NUCLEOTIDE SEQUENCE [LARGE SCALE GENOMIC DNA]</scope>
    <source>
        <strain evidence="2 3">DSM 22323</strain>
    </source>
</reference>
<proteinExistence type="predicted"/>
<protein>
    <submittedName>
        <fullName evidence="2">Haem-binding domain-containing protein</fullName>
    </submittedName>
</protein>
<dbReference type="InterPro" id="IPR025992">
    <property type="entry name" value="Haem-bd"/>
</dbReference>
<dbReference type="EMBL" id="FUYZ01000003">
    <property type="protein sequence ID" value="SKB83187.1"/>
    <property type="molecule type" value="Genomic_DNA"/>
</dbReference>